<protein>
    <submittedName>
        <fullName evidence="2">Uncharacterized protein</fullName>
    </submittedName>
</protein>
<keyword evidence="1" id="KW-0812">Transmembrane</keyword>
<accession>A0A1G2S609</accession>
<dbReference type="EMBL" id="MHUT01000018">
    <property type="protein sequence ID" value="OHA80535.1"/>
    <property type="molecule type" value="Genomic_DNA"/>
</dbReference>
<sequence length="118" mass="12731">MSREQIKTLLVNITTAAIAIGVLVVGYFVFLKKETPVVDSVPSIAAIVEETASIGAEIDETVRGLGDLERAVAGATIIFDMPAFKNLQNFSVEIPVEATGRPNPFVPTAWKLKMKTLE</sequence>
<dbReference type="AlphaFoldDB" id="A0A1G2S609"/>
<reference evidence="2 3" key="1">
    <citation type="journal article" date="2016" name="Nat. Commun.">
        <title>Thousands of microbial genomes shed light on interconnected biogeochemical processes in an aquifer system.</title>
        <authorList>
            <person name="Anantharaman K."/>
            <person name="Brown C.T."/>
            <person name="Hug L.A."/>
            <person name="Sharon I."/>
            <person name="Castelle C.J."/>
            <person name="Probst A.J."/>
            <person name="Thomas B.C."/>
            <person name="Singh A."/>
            <person name="Wilkins M.J."/>
            <person name="Karaoz U."/>
            <person name="Brodie E.L."/>
            <person name="Williams K.H."/>
            <person name="Hubbard S.S."/>
            <person name="Banfield J.F."/>
        </authorList>
    </citation>
    <scope>NUCLEOTIDE SEQUENCE [LARGE SCALE GENOMIC DNA]</scope>
</reference>
<name>A0A1G2S609_9BACT</name>
<evidence type="ECO:0000313" key="3">
    <source>
        <dbReference type="Proteomes" id="UP000179118"/>
    </source>
</evidence>
<evidence type="ECO:0000256" key="1">
    <source>
        <dbReference type="SAM" id="Phobius"/>
    </source>
</evidence>
<keyword evidence="1" id="KW-1133">Transmembrane helix</keyword>
<comment type="caution">
    <text evidence="2">The sequence shown here is derived from an EMBL/GenBank/DDBJ whole genome shotgun (WGS) entry which is preliminary data.</text>
</comment>
<evidence type="ECO:0000313" key="2">
    <source>
        <dbReference type="EMBL" id="OHA80535.1"/>
    </source>
</evidence>
<proteinExistence type="predicted"/>
<gene>
    <name evidence="2" type="ORF">A3D51_00445</name>
</gene>
<keyword evidence="1" id="KW-0472">Membrane</keyword>
<dbReference type="Proteomes" id="UP000179118">
    <property type="component" value="Unassembled WGS sequence"/>
</dbReference>
<feature type="transmembrane region" description="Helical" evidence="1">
    <location>
        <begin position="9"/>
        <end position="30"/>
    </location>
</feature>
<organism evidence="2 3">
    <name type="scientific">Candidatus Yonathbacteria bacterium RIFCSPHIGHO2_02_FULL_44_14</name>
    <dbReference type="NCBI Taxonomy" id="1802724"/>
    <lineage>
        <taxon>Bacteria</taxon>
        <taxon>Candidatus Yonathiibacteriota</taxon>
    </lineage>
</organism>